<feature type="coiled-coil region" evidence="1">
    <location>
        <begin position="27"/>
        <end position="54"/>
    </location>
</feature>
<dbReference type="AlphaFoldDB" id="A0ABD3GZL0"/>
<sequence>MLAKRGQTATVQTDARVRWELKWTDTRRFLKEKSREDREELSEIQKKIEELRLKEQITSLEAEDGTRLEAEDAILSELHRYYSALYKRDPQLQRSEGKRAEVLMGFTNKVSREQNLKLTARPTVEEIGDTVRCLKNDKAQGADGMTAEVIKEIWQKQNMTS</sequence>
<reference evidence="2 3" key="1">
    <citation type="submission" date="2024-09" db="EMBL/GenBank/DDBJ databases">
        <title>Chromosome-scale assembly of Riccia sorocarpa.</title>
        <authorList>
            <person name="Paukszto L."/>
        </authorList>
    </citation>
    <scope>NUCLEOTIDE SEQUENCE [LARGE SCALE GENOMIC DNA]</scope>
    <source>
        <strain evidence="2">LP-2024</strain>
        <tissue evidence="2">Aerial parts of the thallus</tissue>
    </source>
</reference>
<comment type="caution">
    <text evidence="2">The sequence shown here is derived from an EMBL/GenBank/DDBJ whole genome shotgun (WGS) entry which is preliminary data.</text>
</comment>
<accession>A0ABD3GZL0</accession>
<evidence type="ECO:0000313" key="2">
    <source>
        <dbReference type="EMBL" id="KAL3684692.1"/>
    </source>
</evidence>
<name>A0ABD3GZL0_9MARC</name>
<protein>
    <submittedName>
        <fullName evidence="2">Uncharacterized protein</fullName>
    </submittedName>
</protein>
<gene>
    <name evidence="2" type="ORF">R1sor_002714</name>
</gene>
<dbReference type="EMBL" id="JBJQOH010000006">
    <property type="protein sequence ID" value="KAL3684692.1"/>
    <property type="molecule type" value="Genomic_DNA"/>
</dbReference>
<organism evidence="2 3">
    <name type="scientific">Riccia sorocarpa</name>
    <dbReference type="NCBI Taxonomy" id="122646"/>
    <lineage>
        <taxon>Eukaryota</taxon>
        <taxon>Viridiplantae</taxon>
        <taxon>Streptophyta</taxon>
        <taxon>Embryophyta</taxon>
        <taxon>Marchantiophyta</taxon>
        <taxon>Marchantiopsida</taxon>
        <taxon>Marchantiidae</taxon>
        <taxon>Marchantiales</taxon>
        <taxon>Ricciaceae</taxon>
        <taxon>Riccia</taxon>
    </lineage>
</organism>
<keyword evidence="1" id="KW-0175">Coiled coil</keyword>
<proteinExistence type="predicted"/>
<evidence type="ECO:0000313" key="3">
    <source>
        <dbReference type="Proteomes" id="UP001633002"/>
    </source>
</evidence>
<dbReference type="Proteomes" id="UP001633002">
    <property type="component" value="Unassembled WGS sequence"/>
</dbReference>
<evidence type="ECO:0000256" key="1">
    <source>
        <dbReference type="SAM" id="Coils"/>
    </source>
</evidence>
<keyword evidence="3" id="KW-1185">Reference proteome</keyword>